<dbReference type="PANTHER" id="PTHR38589">
    <property type="entry name" value="BLR0621 PROTEIN"/>
    <property type="match status" value="1"/>
</dbReference>
<dbReference type="RefSeq" id="WP_160587154.1">
    <property type="nucleotide sequence ID" value="NZ_BMHN01000001.1"/>
</dbReference>
<dbReference type="GO" id="GO:0009252">
    <property type="term" value="P:peptidoglycan biosynthetic process"/>
    <property type="evidence" value="ECO:0007669"/>
    <property type="project" value="UniProtKB-KW"/>
</dbReference>
<dbReference type="GO" id="GO:0071555">
    <property type="term" value="P:cell wall organization"/>
    <property type="evidence" value="ECO:0007669"/>
    <property type="project" value="UniProtKB-UniRule"/>
</dbReference>
<dbReference type="OrthoDB" id="9804204at2"/>
<name>A0A845Q9C0_9HYPH</name>
<dbReference type="Proteomes" id="UP000470384">
    <property type="component" value="Unassembled WGS sequence"/>
</dbReference>
<evidence type="ECO:0000256" key="1">
    <source>
        <dbReference type="PROSITE-ProRule" id="PRU01373"/>
    </source>
</evidence>
<evidence type="ECO:0000259" key="2">
    <source>
        <dbReference type="PROSITE" id="PS52029"/>
    </source>
</evidence>
<dbReference type="PROSITE" id="PS52029">
    <property type="entry name" value="LD_TPASE"/>
    <property type="match status" value="1"/>
</dbReference>
<accession>A0A845Q9C0</accession>
<feature type="domain" description="L,D-TPase catalytic" evidence="2">
    <location>
        <begin position="1"/>
        <end position="170"/>
    </location>
</feature>
<feature type="active site" description="Nucleophile" evidence="1">
    <location>
        <position position="146"/>
    </location>
</feature>
<proteinExistence type="predicted"/>
<keyword evidence="1" id="KW-0573">Peptidoglycan synthesis</keyword>
<dbReference type="PANTHER" id="PTHR38589:SF1">
    <property type="entry name" value="BLR0621 PROTEIN"/>
    <property type="match status" value="1"/>
</dbReference>
<evidence type="ECO:0000313" key="4">
    <source>
        <dbReference type="Proteomes" id="UP000470384"/>
    </source>
</evidence>
<sequence>MRIDVRQRGPKPHHGVLTIGQLVLPCALGRNGIVVNGVEGDGATPAGSYPLRRILYRPDRRDHPDTELSCVPIGPRDGWCDAPGDPAYNRPVRLPYPASCEKLRRKDRLYDTIVVLGHNDDPVTPGLGSAIFMHVAREDFRPTLGCVALSPDDLNRVLALADRRSTITIHPPKG</sequence>
<comment type="pathway">
    <text evidence="1">Cell wall biogenesis; peptidoglycan biosynthesis.</text>
</comment>
<dbReference type="Pfam" id="PF03734">
    <property type="entry name" value="YkuD"/>
    <property type="match status" value="1"/>
</dbReference>
<gene>
    <name evidence="3" type="ORF">GTQ45_05400</name>
</gene>
<protein>
    <submittedName>
        <fullName evidence="3">L,D-transpeptidase family protein</fullName>
    </submittedName>
</protein>
<organism evidence="3 4">
    <name type="scientific">Pyruvatibacter mobilis</name>
    <dbReference type="NCBI Taxonomy" id="1712261"/>
    <lineage>
        <taxon>Bacteria</taxon>
        <taxon>Pseudomonadati</taxon>
        <taxon>Pseudomonadota</taxon>
        <taxon>Alphaproteobacteria</taxon>
        <taxon>Hyphomicrobiales</taxon>
        <taxon>Parvibaculaceae</taxon>
        <taxon>Pyruvatibacter</taxon>
    </lineage>
</organism>
<dbReference type="GO" id="GO:0016740">
    <property type="term" value="F:transferase activity"/>
    <property type="evidence" value="ECO:0007669"/>
    <property type="project" value="InterPro"/>
</dbReference>
<reference evidence="3 4" key="1">
    <citation type="journal article" date="2016" name="Int. J. Syst. Evol. Microbiol.">
        <title>Pyruvatibacter mobilis gen. nov., sp. nov., a marine bacterium from the culture broth of Picochlorum sp. 122.</title>
        <authorList>
            <person name="Wang G."/>
            <person name="Tang M."/>
            <person name="Wu H."/>
            <person name="Dai S."/>
            <person name="Li T."/>
            <person name="Chen C."/>
            <person name="He H."/>
            <person name="Fan J."/>
            <person name="Xiang W."/>
            <person name="Li X."/>
        </authorList>
    </citation>
    <scope>NUCLEOTIDE SEQUENCE [LARGE SCALE GENOMIC DNA]</scope>
    <source>
        <strain evidence="3 4">GYP-11</strain>
    </source>
</reference>
<dbReference type="InterPro" id="IPR005490">
    <property type="entry name" value="LD_TPept_cat_dom"/>
</dbReference>
<comment type="caution">
    <text evidence="3">The sequence shown here is derived from an EMBL/GenBank/DDBJ whole genome shotgun (WGS) entry which is preliminary data.</text>
</comment>
<dbReference type="EMBL" id="WXYQ01000004">
    <property type="protein sequence ID" value="NBG95162.1"/>
    <property type="molecule type" value="Genomic_DNA"/>
</dbReference>
<dbReference type="GeneID" id="300656078"/>
<dbReference type="CDD" id="cd16913">
    <property type="entry name" value="YkuD_like"/>
    <property type="match status" value="1"/>
</dbReference>
<evidence type="ECO:0000313" key="3">
    <source>
        <dbReference type="EMBL" id="NBG95162.1"/>
    </source>
</evidence>
<keyword evidence="4" id="KW-1185">Reference proteome</keyword>
<dbReference type="GO" id="GO:0008360">
    <property type="term" value="P:regulation of cell shape"/>
    <property type="evidence" value="ECO:0007669"/>
    <property type="project" value="UniProtKB-UniRule"/>
</dbReference>
<dbReference type="AlphaFoldDB" id="A0A845Q9C0"/>
<feature type="active site" description="Proton donor/acceptor" evidence="1">
    <location>
        <position position="134"/>
    </location>
</feature>
<keyword evidence="1" id="KW-0133">Cell shape</keyword>
<keyword evidence="1" id="KW-0961">Cell wall biogenesis/degradation</keyword>